<feature type="transmembrane region" description="Helical" evidence="9">
    <location>
        <begin position="328"/>
        <end position="349"/>
    </location>
</feature>
<keyword evidence="4" id="KW-1003">Cell membrane</keyword>
<feature type="transmembrane region" description="Helical" evidence="9">
    <location>
        <begin position="447"/>
        <end position="472"/>
    </location>
</feature>
<evidence type="ECO:0000256" key="2">
    <source>
        <dbReference type="ARBA" id="ARBA00022448"/>
    </source>
</evidence>
<evidence type="ECO:0000256" key="5">
    <source>
        <dbReference type="ARBA" id="ARBA00022692"/>
    </source>
</evidence>
<comment type="caution">
    <text evidence="11">The sequence shown here is derived from an EMBL/GenBank/DDBJ whole genome shotgun (WGS) entry which is preliminary data.</text>
</comment>
<keyword evidence="12" id="KW-1185">Reference proteome</keyword>
<dbReference type="InterPro" id="IPR004770">
    <property type="entry name" value="Na/H_antiport_NhaC"/>
</dbReference>
<evidence type="ECO:0000256" key="7">
    <source>
        <dbReference type="ARBA" id="ARBA00023136"/>
    </source>
</evidence>
<evidence type="ECO:0000313" key="12">
    <source>
        <dbReference type="Proteomes" id="UP000199598"/>
    </source>
</evidence>
<dbReference type="RefSeq" id="WP_093519127.1">
    <property type="nucleotide sequence ID" value="NZ_FOSK01000004.1"/>
</dbReference>
<keyword evidence="7 9" id="KW-0472">Membrane</keyword>
<dbReference type="EMBL" id="FOSK01000004">
    <property type="protein sequence ID" value="SFK31666.1"/>
    <property type="molecule type" value="Genomic_DNA"/>
</dbReference>
<evidence type="ECO:0000256" key="3">
    <source>
        <dbReference type="ARBA" id="ARBA00022449"/>
    </source>
</evidence>
<keyword evidence="5 9" id="KW-0812">Transmembrane</keyword>
<feature type="transmembrane region" description="Helical" evidence="9">
    <location>
        <begin position="202"/>
        <end position="220"/>
    </location>
</feature>
<evidence type="ECO:0000256" key="8">
    <source>
        <dbReference type="ARBA" id="ARBA00038435"/>
    </source>
</evidence>
<feature type="transmembrane region" description="Helical" evidence="9">
    <location>
        <begin position="12"/>
        <end position="34"/>
    </location>
</feature>
<evidence type="ECO:0000256" key="1">
    <source>
        <dbReference type="ARBA" id="ARBA00004651"/>
    </source>
</evidence>
<dbReference type="NCBIfam" id="TIGR00931">
    <property type="entry name" value="antiport_nhaC"/>
    <property type="match status" value="1"/>
</dbReference>
<dbReference type="InterPro" id="IPR052180">
    <property type="entry name" value="NhaC_Na-H+_Antiporter"/>
</dbReference>
<dbReference type="PANTHER" id="PTHR33451">
    <property type="entry name" value="MALATE-2H(+)/NA(+)-LACTATE ANTIPORTER"/>
    <property type="match status" value="1"/>
</dbReference>
<protein>
    <submittedName>
        <fullName evidence="11">Na+:H+ antiporter, NhaC family</fullName>
    </submittedName>
</protein>
<dbReference type="Proteomes" id="UP000199598">
    <property type="component" value="Unassembled WGS sequence"/>
</dbReference>
<comment type="subcellular location">
    <subcellularLocation>
        <location evidence="1">Cell membrane</location>
        <topology evidence="1">Multi-pass membrane protein</topology>
    </subcellularLocation>
</comment>
<feature type="transmembrane region" description="Helical" evidence="9">
    <location>
        <begin position="369"/>
        <end position="397"/>
    </location>
</feature>
<feature type="transmembrane region" description="Helical" evidence="9">
    <location>
        <begin position="262"/>
        <end position="279"/>
    </location>
</feature>
<organism evidence="11 12">
    <name type="scientific">Pseudovibrio ascidiaceicola</name>
    <dbReference type="NCBI Taxonomy" id="285279"/>
    <lineage>
        <taxon>Bacteria</taxon>
        <taxon>Pseudomonadati</taxon>
        <taxon>Pseudomonadota</taxon>
        <taxon>Alphaproteobacteria</taxon>
        <taxon>Hyphomicrobiales</taxon>
        <taxon>Stappiaceae</taxon>
        <taxon>Pseudovibrio</taxon>
    </lineage>
</organism>
<accession>A0A1I3YKB8</accession>
<dbReference type="InterPro" id="IPR018461">
    <property type="entry name" value="Na/H_Antiport_NhaC-like_C"/>
</dbReference>
<dbReference type="PANTHER" id="PTHR33451:SF3">
    <property type="entry name" value="MALATE-2H(+)_NA(+)-LACTATE ANTIPORTER"/>
    <property type="match status" value="1"/>
</dbReference>
<reference evidence="11 12" key="1">
    <citation type="submission" date="2016-10" db="EMBL/GenBank/DDBJ databases">
        <authorList>
            <person name="Varghese N."/>
            <person name="Submissions S."/>
        </authorList>
    </citation>
    <scope>NUCLEOTIDE SEQUENCE [LARGE SCALE GENOMIC DNA]</scope>
    <source>
        <strain evidence="11 12">DSM 16392</strain>
    </source>
</reference>
<evidence type="ECO:0000256" key="6">
    <source>
        <dbReference type="ARBA" id="ARBA00022989"/>
    </source>
</evidence>
<evidence type="ECO:0000313" key="11">
    <source>
        <dbReference type="EMBL" id="SFK31666.1"/>
    </source>
</evidence>
<evidence type="ECO:0000259" key="10">
    <source>
        <dbReference type="Pfam" id="PF03553"/>
    </source>
</evidence>
<name>A0A1I3YKB8_9HYPH</name>
<keyword evidence="2" id="KW-0813">Transport</keyword>
<feature type="transmembrane region" description="Helical" evidence="9">
    <location>
        <begin position="117"/>
        <end position="148"/>
    </location>
</feature>
<evidence type="ECO:0000256" key="9">
    <source>
        <dbReference type="SAM" id="Phobius"/>
    </source>
</evidence>
<evidence type="ECO:0000256" key="4">
    <source>
        <dbReference type="ARBA" id="ARBA00022475"/>
    </source>
</evidence>
<feature type="transmembrane region" description="Helical" evidence="9">
    <location>
        <begin position="46"/>
        <end position="64"/>
    </location>
</feature>
<dbReference type="Pfam" id="PF03553">
    <property type="entry name" value="Na_H_antiporter"/>
    <property type="match status" value="1"/>
</dbReference>
<gene>
    <name evidence="11" type="ORF">SAMN04488518_10449</name>
</gene>
<comment type="similarity">
    <text evidence="8">Belongs to the NhaC Na(+)/H(+) (TC 2.A.35) antiporter family.</text>
</comment>
<keyword evidence="6 9" id="KW-1133">Transmembrane helix</keyword>
<feature type="domain" description="Na+/H+ antiporter NhaC-like C-terminal" evidence="10">
    <location>
        <begin position="169"/>
        <end position="472"/>
    </location>
</feature>
<feature type="transmembrane region" description="Helical" evidence="9">
    <location>
        <begin position="85"/>
        <end position="111"/>
    </location>
</feature>
<keyword evidence="3" id="KW-0050">Antiport</keyword>
<proteinExistence type="inferred from homology"/>
<sequence length="494" mass="52442">MAKVPAPYSQKMSLVGAIIPVASLIILLALSYYLFGDEASSGPNQIALLFCALIASFVALFHGFHFDELKDAVVDSVSTGLHAIFILFAVGSLIGTWAMSGTIMAMVYYGLQLLSPNYFYFTTVIICALVSVSIGSSWTVAGTIGIGLMGISTKMGLDPAITAGAILSGAYFGDKSSPLSDATNLATAAAGSNLYTHIKENLWTSIPALIISLALFWWLGEPGDFVAQGTLTSIEQHYDITLLNFLPLLLVLGLAMIRYPPFTTIFIGALAGGLFAVIMDPDKVIGLAASPALPYSLEVIKGVWIAMSNGYVSVTGDPSIDALLSRGGMGNMLTTIWLIMTALAFGGVVEKAGILDRIIGPILHAAKTTGALVLSLVSTAIATNILAADQYIAIVIPGRMYRKSFRQRRLRPEVLSRAVGDSATVTSALIPWNSCGAYMAATLGVPTLAFAGFAFFNIVSPILTVMFAVMGWRMLTMTDHKPERIVLPDDEQEA</sequence>